<reference evidence="3 4" key="1">
    <citation type="submission" date="2015-05" db="EMBL/GenBank/DDBJ databases">
        <authorList>
            <person name="Tang B."/>
            <person name="Yu Y."/>
        </authorList>
    </citation>
    <scope>NUCLEOTIDE SEQUENCE [LARGE SCALE GENOMIC DNA]</scope>
    <source>
        <strain evidence="3 4">DSM 7029</strain>
    </source>
</reference>
<evidence type="ECO:0000313" key="3">
    <source>
        <dbReference type="EMBL" id="AKJ30502.1"/>
    </source>
</evidence>
<dbReference type="InterPro" id="IPR000782">
    <property type="entry name" value="FAS1_domain"/>
</dbReference>
<dbReference type="STRING" id="413882.AAW51_3811"/>
<dbReference type="InterPro" id="IPR036378">
    <property type="entry name" value="FAS1_dom_sf"/>
</dbReference>
<organism evidence="3 4">
    <name type="scientific">Caldimonas brevitalea</name>
    <dbReference type="NCBI Taxonomy" id="413882"/>
    <lineage>
        <taxon>Bacteria</taxon>
        <taxon>Pseudomonadati</taxon>
        <taxon>Pseudomonadota</taxon>
        <taxon>Betaproteobacteria</taxon>
        <taxon>Burkholderiales</taxon>
        <taxon>Sphaerotilaceae</taxon>
        <taxon>Caldimonas</taxon>
    </lineage>
</organism>
<feature type="chain" id="PRO_5002551991" description="FAS1 domain-containing protein" evidence="1">
    <location>
        <begin position="20"/>
        <end position="152"/>
    </location>
</feature>
<dbReference type="AlphaFoldDB" id="A0A0G3BM72"/>
<feature type="domain" description="FAS1" evidence="2">
    <location>
        <begin position="19"/>
        <end position="148"/>
    </location>
</feature>
<evidence type="ECO:0000256" key="1">
    <source>
        <dbReference type="SAM" id="SignalP"/>
    </source>
</evidence>
<sequence length="152" mass="15649">MKKIIALTTLALAAVAVQAKDIVDTAVAAGDFKTLATALDKAGLVQTLKGKGPYTVFAPTDAAFAKLPKADLDALLADKAKLAAVLTYHVVPGNVMAKDVKAGKVKTVEGSELTVSTRGSGVMVNDAKVVKTDIVADNGVIHVIDSVVLPRQ</sequence>
<dbReference type="InterPro" id="IPR050904">
    <property type="entry name" value="Adhesion/Biosynth-related"/>
</dbReference>
<dbReference type="EMBL" id="CP011371">
    <property type="protein sequence ID" value="AKJ30502.1"/>
    <property type="molecule type" value="Genomic_DNA"/>
</dbReference>
<evidence type="ECO:0000259" key="2">
    <source>
        <dbReference type="PROSITE" id="PS50213"/>
    </source>
</evidence>
<dbReference type="SUPFAM" id="SSF82153">
    <property type="entry name" value="FAS1 domain"/>
    <property type="match status" value="1"/>
</dbReference>
<dbReference type="RefSeq" id="WP_047195860.1">
    <property type="nucleotide sequence ID" value="NZ_CP011371.1"/>
</dbReference>
<accession>A0A0G3BM72</accession>
<dbReference type="PROSITE" id="PS50213">
    <property type="entry name" value="FAS1"/>
    <property type="match status" value="1"/>
</dbReference>
<feature type="signal peptide" evidence="1">
    <location>
        <begin position="1"/>
        <end position="19"/>
    </location>
</feature>
<keyword evidence="1" id="KW-0732">Signal</keyword>
<dbReference type="OrthoDB" id="9800666at2"/>
<protein>
    <recommendedName>
        <fullName evidence="2">FAS1 domain-containing protein</fullName>
    </recommendedName>
</protein>
<name>A0A0G3BM72_9BURK</name>
<dbReference type="Proteomes" id="UP000035352">
    <property type="component" value="Chromosome"/>
</dbReference>
<dbReference type="Gene3D" id="2.30.180.10">
    <property type="entry name" value="FAS1 domain"/>
    <property type="match status" value="1"/>
</dbReference>
<gene>
    <name evidence="3" type="ORF">AAW51_3811</name>
</gene>
<evidence type="ECO:0000313" key="4">
    <source>
        <dbReference type="Proteomes" id="UP000035352"/>
    </source>
</evidence>
<dbReference type="FunFam" id="2.30.180.10:FF:000019">
    <property type="entry name" value="Cell surface lipoprotein"/>
    <property type="match status" value="1"/>
</dbReference>
<dbReference type="KEGG" id="pbh:AAW51_3811"/>
<dbReference type="GO" id="GO:0005615">
    <property type="term" value="C:extracellular space"/>
    <property type="evidence" value="ECO:0007669"/>
    <property type="project" value="TreeGrafter"/>
</dbReference>
<dbReference type="Pfam" id="PF02469">
    <property type="entry name" value="Fasciclin"/>
    <property type="match status" value="1"/>
</dbReference>
<proteinExistence type="predicted"/>
<dbReference type="PANTHER" id="PTHR10900">
    <property type="entry name" value="PERIOSTIN-RELATED"/>
    <property type="match status" value="1"/>
</dbReference>
<dbReference type="PANTHER" id="PTHR10900:SF77">
    <property type="entry name" value="FI19380P1"/>
    <property type="match status" value="1"/>
</dbReference>
<dbReference type="SMART" id="SM00554">
    <property type="entry name" value="FAS1"/>
    <property type="match status" value="1"/>
</dbReference>
<dbReference type="PATRIC" id="fig|413882.6.peg.3979"/>
<keyword evidence="4" id="KW-1185">Reference proteome</keyword>